<organism evidence="2 3">
    <name type="scientific">Hydrogenophaga borbori</name>
    <dbReference type="NCBI Taxonomy" id="2294117"/>
    <lineage>
        <taxon>Bacteria</taxon>
        <taxon>Pseudomonadati</taxon>
        <taxon>Pseudomonadota</taxon>
        <taxon>Betaproteobacteria</taxon>
        <taxon>Burkholderiales</taxon>
        <taxon>Comamonadaceae</taxon>
        <taxon>Hydrogenophaga</taxon>
    </lineage>
</organism>
<name>A0A372EN48_9BURK</name>
<reference evidence="2 3" key="1">
    <citation type="submission" date="2018-08" db="EMBL/GenBank/DDBJ databases">
        <title>Hydrogenophaga sp. LA-38 isolated from sludge.</title>
        <authorList>
            <person name="Im W.-T."/>
        </authorList>
    </citation>
    <scope>NUCLEOTIDE SEQUENCE [LARGE SCALE GENOMIC DNA]</scope>
    <source>
        <strain evidence="2 3">LA-38</strain>
    </source>
</reference>
<dbReference type="Proteomes" id="UP000261931">
    <property type="component" value="Unassembled WGS sequence"/>
</dbReference>
<comment type="caution">
    <text evidence="2">The sequence shown here is derived from an EMBL/GenBank/DDBJ whole genome shotgun (WGS) entry which is preliminary data.</text>
</comment>
<keyword evidence="3" id="KW-1185">Reference proteome</keyword>
<evidence type="ECO:0000256" key="1">
    <source>
        <dbReference type="SAM" id="MobiDB-lite"/>
    </source>
</evidence>
<dbReference type="EMBL" id="QVLS01000002">
    <property type="protein sequence ID" value="RFP81025.1"/>
    <property type="molecule type" value="Genomic_DNA"/>
</dbReference>
<dbReference type="RefSeq" id="WP_147326176.1">
    <property type="nucleotide sequence ID" value="NZ_QVLS01000002.1"/>
</dbReference>
<proteinExistence type="predicted"/>
<protein>
    <submittedName>
        <fullName evidence="2">Uncharacterized protein</fullName>
    </submittedName>
</protein>
<evidence type="ECO:0000313" key="2">
    <source>
        <dbReference type="EMBL" id="RFP81025.1"/>
    </source>
</evidence>
<feature type="region of interest" description="Disordered" evidence="1">
    <location>
        <begin position="1"/>
        <end position="24"/>
    </location>
</feature>
<dbReference type="AlphaFoldDB" id="A0A372EN48"/>
<sequence>MSDVNQSEDGAVREAGAQKSGVSRRHLVRAGLSAAPVLAALKSNTVLAGGDHTCIKPSTFSSLRAAQMKVSARREIKTDYECQSHGYWKNRDNGLPRDYKTTTRFLSTETGFTQNPAGVFTGKSLQQVLESGGNQGNTALARHVVAAFLTAKAYQNDPSRVMLTQAQCRAIWNGQGVWQPFAGTTWTLSQTMAYFDLVYGPSFL</sequence>
<gene>
    <name evidence="2" type="ORF">DY262_04395</name>
</gene>
<evidence type="ECO:0000313" key="3">
    <source>
        <dbReference type="Proteomes" id="UP000261931"/>
    </source>
</evidence>
<accession>A0A372EN48</accession>